<dbReference type="EMBL" id="MCFI01000009">
    <property type="protein sequence ID" value="ORY82430.1"/>
    <property type="molecule type" value="Genomic_DNA"/>
</dbReference>
<evidence type="ECO:0000313" key="4">
    <source>
        <dbReference type="EMBL" id="ORY82430.1"/>
    </source>
</evidence>
<keyword evidence="1" id="KW-0472">Membrane</keyword>
<reference evidence="4 5" key="1">
    <citation type="submission" date="2016-07" db="EMBL/GenBank/DDBJ databases">
        <title>Pervasive Adenine N6-methylation of Active Genes in Fungi.</title>
        <authorList>
            <consortium name="DOE Joint Genome Institute"/>
            <person name="Mondo S.J."/>
            <person name="Dannebaum R.O."/>
            <person name="Kuo R.C."/>
            <person name="Labutti K."/>
            <person name="Haridas S."/>
            <person name="Kuo A."/>
            <person name="Salamov A."/>
            <person name="Ahrendt S.R."/>
            <person name="Lipzen A."/>
            <person name="Sullivan W."/>
            <person name="Andreopoulos W.B."/>
            <person name="Clum A."/>
            <person name="Lindquist E."/>
            <person name="Daum C."/>
            <person name="Ramamoorthy G.K."/>
            <person name="Gryganskyi A."/>
            <person name="Culley D."/>
            <person name="Magnuson J.K."/>
            <person name="James T.Y."/>
            <person name="O'Malley M.A."/>
            <person name="Stajich J.E."/>
            <person name="Spatafora J.W."/>
            <person name="Visel A."/>
            <person name="Grigoriev I.V."/>
        </authorList>
    </citation>
    <scope>NUCLEOTIDE SEQUENCE [LARGE SCALE GENOMIC DNA]</scope>
    <source>
        <strain evidence="4 5">12-1054</strain>
    </source>
</reference>
<dbReference type="Gene3D" id="3.90.550.10">
    <property type="entry name" value="Spore Coat Polysaccharide Biosynthesis Protein SpsA, Chain A"/>
    <property type="match status" value="2"/>
</dbReference>
<evidence type="ECO:0000313" key="5">
    <source>
        <dbReference type="Proteomes" id="UP000193685"/>
    </source>
</evidence>
<feature type="domain" description="Glycosyltransferase 2-like" evidence="2">
    <location>
        <begin position="389"/>
        <end position="592"/>
    </location>
</feature>
<dbReference type="OrthoDB" id="38531at2759"/>
<dbReference type="STRING" id="56484.A0A1Y2FEP9"/>
<evidence type="ECO:0000259" key="3">
    <source>
        <dbReference type="Pfam" id="PF25550"/>
    </source>
</evidence>
<dbReference type="GeneID" id="63784350"/>
<dbReference type="SUPFAM" id="SSF53448">
    <property type="entry name" value="Nucleotide-diphospho-sugar transferases"/>
    <property type="match status" value="1"/>
</dbReference>
<keyword evidence="5" id="KW-1185">Reference proteome</keyword>
<dbReference type="InterPro" id="IPR057688">
    <property type="entry name" value="DUF7928"/>
</dbReference>
<gene>
    <name evidence="4" type="ORF">BCR37DRAFT_347196</name>
</gene>
<feature type="transmembrane region" description="Helical" evidence="1">
    <location>
        <begin position="649"/>
        <end position="672"/>
    </location>
</feature>
<dbReference type="Pfam" id="PF25550">
    <property type="entry name" value="DUF7928"/>
    <property type="match status" value="1"/>
</dbReference>
<proteinExistence type="predicted"/>
<dbReference type="OMA" id="RTFIWSA"/>
<keyword evidence="1" id="KW-0812">Transmembrane</keyword>
<dbReference type="InterPro" id="IPR029044">
    <property type="entry name" value="Nucleotide-diphossugar_trans"/>
</dbReference>
<feature type="transmembrane region" description="Helical" evidence="1">
    <location>
        <begin position="187"/>
        <end position="214"/>
    </location>
</feature>
<dbReference type="Pfam" id="PF13632">
    <property type="entry name" value="Glyco_trans_2_3"/>
    <property type="match status" value="1"/>
</dbReference>
<feature type="domain" description="DUF7928" evidence="3">
    <location>
        <begin position="11"/>
        <end position="131"/>
    </location>
</feature>
<feature type="transmembrane region" description="Helical" evidence="1">
    <location>
        <begin position="716"/>
        <end position="738"/>
    </location>
</feature>
<dbReference type="AlphaFoldDB" id="A0A1Y2FEP9"/>
<dbReference type="PANTHER" id="PTHR35408:SF2">
    <property type="entry name" value="GLYCOSYLTRANSFERASE 2-LIKE DOMAIN-CONTAINING PROTEIN"/>
    <property type="match status" value="1"/>
</dbReference>
<organism evidence="4 5">
    <name type="scientific">Protomyces lactucae-debilis</name>
    <dbReference type="NCBI Taxonomy" id="2754530"/>
    <lineage>
        <taxon>Eukaryota</taxon>
        <taxon>Fungi</taxon>
        <taxon>Dikarya</taxon>
        <taxon>Ascomycota</taxon>
        <taxon>Taphrinomycotina</taxon>
        <taxon>Taphrinomycetes</taxon>
        <taxon>Taphrinales</taxon>
        <taxon>Protomycetaceae</taxon>
        <taxon>Protomyces</taxon>
    </lineage>
</organism>
<dbReference type="GO" id="GO:0016740">
    <property type="term" value="F:transferase activity"/>
    <property type="evidence" value="ECO:0007669"/>
    <property type="project" value="UniProtKB-KW"/>
</dbReference>
<dbReference type="PANTHER" id="PTHR35408">
    <property type="entry name" value="CHROMOSOME 15, WHOLE GENOME SHOTGUN SEQUENCE"/>
    <property type="match status" value="1"/>
</dbReference>
<keyword evidence="1" id="KW-1133">Transmembrane helix</keyword>
<comment type="caution">
    <text evidence="4">The sequence shown here is derived from an EMBL/GenBank/DDBJ whole genome shotgun (WGS) entry which is preliminary data.</text>
</comment>
<name>A0A1Y2FEP9_PROLT</name>
<dbReference type="RefSeq" id="XP_040725301.1">
    <property type="nucleotide sequence ID" value="XM_040867751.1"/>
</dbReference>
<accession>A0A1Y2FEP9</accession>
<feature type="transmembrane region" description="Helical" evidence="1">
    <location>
        <begin position="619"/>
        <end position="640"/>
    </location>
</feature>
<protein>
    <submittedName>
        <fullName evidence="4">Glycosyl transferase family group 2-domain-containing protein</fullName>
    </submittedName>
</protein>
<feature type="transmembrane region" description="Helical" evidence="1">
    <location>
        <begin position="146"/>
        <end position="167"/>
    </location>
</feature>
<feature type="transmembrane region" description="Helical" evidence="1">
    <location>
        <begin position="580"/>
        <end position="607"/>
    </location>
</feature>
<sequence>MRTDGYEDEPSYLTAPHTEDLDEEDITLLDVAGFLQCQVVVAVTSSITMTLLSHLPPSVNSVPLDVSNNVQVIDTYSDFASLRRAQGTAFVRLGSTLLIWSDDVSTVLSAIHKLEGQIVKLVWNGTDKLEQYEELEQGNVLADRGVSLLTPSCVGLAILALAVFLGQSVHEIVLQIKADGNWSSLGIILYFPITLWLAAFFAQTFALVVFYFLGPMSHLGRNTKYYSAIAPPRRSNAQLPHITVQCPIYKEDLELVIEPALLSVKTAIKTYEMQGGSVNIFVNDDGMQVISARERQKRRQFYKHHNIGWVARPPDNEHFVRAGKFKKASNMNYAMYLSHQLEEALTGFVRPSYWTDGDETAKQAELTNDLLLQQQPPALGDGDIRIGELILLIDADTRVPQDCFLDAANEFAECPGLAILQHTSLAFQVTSDNYWEDCMAYFTMFIAGAIQWMTAGGDVAPFVGHNAFLRWSAVQELSYETDGRRKWWSEQHVSEDFELSLKLQNLGYIVRQASYSLGEFKEGVSLTVYDEIDRWQKYAFGVFELVFHPFMLWPTRGPFTPLFRACMTSKRISAASKFTLLAYFGTYPAIASQWLLTLINYFLIGWFEVNITKLYQSSFQIIIATLVVFDISVPCANAVFRFRSHQSQFVFALLENFKWIALLCVFFGGLSLHITKALIYHLFGIPLVWSSTAKTLERSYFLKELPMIWHRFKYMYAFVFVASLVCVVLALSAVPIGWRIEPSVFTGLPVAWTLACHAASPVILNPQSFLSEIL</sequence>
<keyword evidence="4" id="KW-0808">Transferase</keyword>
<dbReference type="InterPro" id="IPR001173">
    <property type="entry name" value="Glyco_trans_2-like"/>
</dbReference>
<dbReference type="Proteomes" id="UP000193685">
    <property type="component" value="Unassembled WGS sequence"/>
</dbReference>
<evidence type="ECO:0000256" key="1">
    <source>
        <dbReference type="SAM" id="Phobius"/>
    </source>
</evidence>
<evidence type="ECO:0000259" key="2">
    <source>
        <dbReference type="Pfam" id="PF13632"/>
    </source>
</evidence>